<gene>
    <name evidence="2" type="ORF">BS47DRAFT_1339674</name>
</gene>
<dbReference type="PANTHER" id="PTHR41807:SF1">
    <property type="entry name" value="GLUTATHIONE TRANSFERASE 3"/>
    <property type="match status" value="1"/>
</dbReference>
<dbReference type="PANTHER" id="PTHR41807">
    <property type="entry name" value="GLUTATHIONE TRANSFERASE 3"/>
    <property type="match status" value="1"/>
</dbReference>
<reference evidence="2" key="1">
    <citation type="journal article" date="2020" name="Nat. Commun.">
        <title>Large-scale genome sequencing of mycorrhizal fungi provides insights into the early evolution of symbiotic traits.</title>
        <authorList>
            <person name="Miyauchi S."/>
            <person name="Kiss E."/>
            <person name="Kuo A."/>
            <person name="Drula E."/>
            <person name="Kohler A."/>
            <person name="Sanchez-Garcia M."/>
            <person name="Morin E."/>
            <person name="Andreopoulos B."/>
            <person name="Barry K.W."/>
            <person name="Bonito G."/>
            <person name="Buee M."/>
            <person name="Carver A."/>
            <person name="Chen C."/>
            <person name="Cichocki N."/>
            <person name="Clum A."/>
            <person name="Culley D."/>
            <person name="Crous P.W."/>
            <person name="Fauchery L."/>
            <person name="Girlanda M."/>
            <person name="Hayes R.D."/>
            <person name="Keri Z."/>
            <person name="LaButti K."/>
            <person name="Lipzen A."/>
            <person name="Lombard V."/>
            <person name="Magnuson J."/>
            <person name="Maillard F."/>
            <person name="Murat C."/>
            <person name="Nolan M."/>
            <person name="Ohm R.A."/>
            <person name="Pangilinan J."/>
            <person name="Pereira M.F."/>
            <person name="Perotto S."/>
            <person name="Peter M."/>
            <person name="Pfister S."/>
            <person name="Riley R."/>
            <person name="Sitrit Y."/>
            <person name="Stielow J.B."/>
            <person name="Szollosi G."/>
            <person name="Zifcakova L."/>
            <person name="Stursova M."/>
            <person name="Spatafora J.W."/>
            <person name="Tedersoo L."/>
            <person name="Vaario L.M."/>
            <person name="Yamada A."/>
            <person name="Yan M."/>
            <person name="Wang P."/>
            <person name="Xu J."/>
            <person name="Bruns T."/>
            <person name="Baldrian P."/>
            <person name="Vilgalys R."/>
            <person name="Dunand C."/>
            <person name="Henrissat B."/>
            <person name="Grigoriev I.V."/>
            <person name="Hibbett D."/>
            <person name="Nagy L.G."/>
            <person name="Martin F.M."/>
        </authorList>
    </citation>
    <scope>NUCLEOTIDE SEQUENCE</scope>
    <source>
        <strain evidence="2">UP504</strain>
    </source>
</reference>
<dbReference type="AlphaFoldDB" id="A0A9P6B4R8"/>
<dbReference type="EMBL" id="MU128932">
    <property type="protein sequence ID" value="KAF9517382.1"/>
    <property type="molecule type" value="Genomic_DNA"/>
</dbReference>
<accession>A0A9P6B4R8</accession>
<evidence type="ECO:0000313" key="3">
    <source>
        <dbReference type="Proteomes" id="UP000886523"/>
    </source>
</evidence>
<sequence length="319" mass="33753">MSESQSWSGALPPRKKGELLDLASQLGLEIDSTLVKTEIIDVLKTHLDAHENTLIEDARFKGLYGRKGQNPHRASAVPTVDDSEDSSPAATGPAITAARKRAPKPAARPPSPAGSVSRSAVSRGFPPPPSTTTPSKVPLPPSPVRSLINGLAERVRPEVNGVVGNVGFAKEQFSLETDKALAATKRFLSNSPNISSLTVLWELMVLVVSFIPWKSLPIVVTPPGSKGPIELAFTVPPVETLISRDLYLLIAQWAVPTLDIDPVSSGIVRLACVCSSTWGVPPDLLSVKTRVISAATALAFATAEAIVARSDRGLGDSRD</sequence>
<feature type="compositionally biased region" description="Pro residues" evidence="1">
    <location>
        <begin position="125"/>
        <end position="142"/>
    </location>
</feature>
<protein>
    <submittedName>
        <fullName evidence="2">Uncharacterized protein</fullName>
    </submittedName>
</protein>
<evidence type="ECO:0000313" key="2">
    <source>
        <dbReference type="EMBL" id="KAF9517382.1"/>
    </source>
</evidence>
<comment type="caution">
    <text evidence="2">The sequence shown here is derived from an EMBL/GenBank/DDBJ whole genome shotgun (WGS) entry which is preliminary data.</text>
</comment>
<organism evidence="2 3">
    <name type="scientific">Hydnum rufescens UP504</name>
    <dbReference type="NCBI Taxonomy" id="1448309"/>
    <lineage>
        <taxon>Eukaryota</taxon>
        <taxon>Fungi</taxon>
        <taxon>Dikarya</taxon>
        <taxon>Basidiomycota</taxon>
        <taxon>Agaricomycotina</taxon>
        <taxon>Agaricomycetes</taxon>
        <taxon>Cantharellales</taxon>
        <taxon>Hydnaceae</taxon>
        <taxon>Hydnum</taxon>
    </lineage>
</organism>
<evidence type="ECO:0000256" key="1">
    <source>
        <dbReference type="SAM" id="MobiDB-lite"/>
    </source>
</evidence>
<feature type="compositionally biased region" description="Low complexity" evidence="1">
    <location>
        <begin position="113"/>
        <end position="124"/>
    </location>
</feature>
<dbReference type="GO" id="GO:0016020">
    <property type="term" value="C:membrane"/>
    <property type="evidence" value="ECO:0007669"/>
    <property type="project" value="TreeGrafter"/>
</dbReference>
<dbReference type="OrthoDB" id="5569309at2759"/>
<proteinExistence type="predicted"/>
<dbReference type="InterPro" id="IPR038872">
    <property type="entry name" value="Put_GTT3"/>
</dbReference>
<dbReference type="Proteomes" id="UP000886523">
    <property type="component" value="Unassembled WGS sequence"/>
</dbReference>
<name>A0A9P6B4R8_9AGAM</name>
<keyword evidence="3" id="KW-1185">Reference proteome</keyword>
<feature type="region of interest" description="Disordered" evidence="1">
    <location>
        <begin position="66"/>
        <end position="142"/>
    </location>
</feature>